<dbReference type="PANTHER" id="PTHR23308">
    <property type="entry name" value="NUCLEAR INHIBITOR OF PROTEIN PHOSPHATASE-1"/>
    <property type="match status" value="1"/>
</dbReference>
<dbReference type="EMBL" id="LAZR01002759">
    <property type="protein sequence ID" value="KKN25942.1"/>
    <property type="molecule type" value="Genomic_DNA"/>
</dbReference>
<feature type="domain" description="FHA" evidence="1">
    <location>
        <begin position="169"/>
        <end position="218"/>
    </location>
</feature>
<name>A0A0F9PMY7_9ZZZZ</name>
<dbReference type="Gene3D" id="2.60.200.20">
    <property type="match status" value="1"/>
</dbReference>
<dbReference type="InterPro" id="IPR000253">
    <property type="entry name" value="FHA_dom"/>
</dbReference>
<reference evidence="2" key="1">
    <citation type="journal article" date="2015" name="Nature">
        <title>Complex archaea that bridge the gap between prokaryotes and eukaryotes.</title>
        <authorList>
            <person name="Spang A."/>
            <person name="Saw J.H."/>
            <person name="Jorgensen S.L."/>
            <person name="Zaremba-Niedzwiedzka K."/>
            <person name="Martijn J."/>
            <person name="Lind A.E."/>
            <person name="van Eijk R."/>
            <person name="Schleper C."/>
            <person name="Guy L."/>
            <person name="Ettema T.J."/>
        </authorList>
    </citation>
    <scope>NUCLEOTIDE SEQUENCE</scope>
</reference>
<dbReference type="SUPFAM" id="SSF49879">
    <property type="entry name" value="SMAD/FHA domain"/>
    <property type="match status" value="1"/>
</dbReference>
<evidence type="ECO:0000313" key="2">
    <source>
        <dbReference type="EMBL" id="KKN25942.1"/>
    </source>
</evidence>
<accession>A0A0F9PMY7</accession>
<dbReference type="InterPro" id="IPR050923">
    <property type="entry name" value="Cell_Proc_Reg/RNA_Proc"/>
</dbReference>
<evidence type="ECO:0000259" key="1">
    <source>
        <dbReference type="PROSITE" id="PS50006"/>
    </source>
</evidence>
<dbReference type="InterPro" id="IPR008984">
    <property type="entry name" value="SMAD_FHA_dom_sf"/>
</dbReference>
<protein>
    <recommendedName>
        <fullName evidence="1">FHA domain-containing protein</fullName>
    </recommendedName>
</protein>
<dbReference type="SMART" id="SM00240">
    <property type="entry name" value="FHA"/>
    <property type="match status" value="1"/>
</dbReference>
<dbReference type="InterPro" id="IPR042287">
    <property type="entry name" value="FhaA_N_sf"/>
</dbReference>
<dbReference type="CDD" id="cd00060">
    <property type="entry name" value="FHA"/>
    <property type="match status" value="1"/>
</dbReference>
<dbReference type="InterPro" id="IPR022128">
    <property type="entry name" value="FhaA_N"/>
</dbReference>
<dbReference type="Pfam" id="PF00498">
    <property type="entry name" value="FHA"/>
    <property type="match status" value="1"/>
</dbReference>
<dbReference type="Gene3D" id="3.30.2320.60">
    <property type="entry name" value="FhaA, phosphopeptide-binding domain (DUF3662)"/>
    <property type="match status" value="1"/>
</dbReference>
<sequence length="243" mass="27431">MGLLKKIEKKLENAVEGLFAKGFKSKVEPVELGKKMALAMMNNKVVALKKSWAPNEFEITLSKEDEAEYSSYQKGIVHELQDFLVQEATAEGLSMMGRPKIKFIKDEKLVRGQFRIEVKMSDEFVKEIEDTNDGATQMIPLEVLEQQKTKHILRLEPAGIQHNLKEGRNLIGRSNTNDIAIGDPSLSRQHLEIYLENEEAILNDLNSTNGTSINGQEVKSQILKPDDEIVAGSVTLFYRRTND</sequence>
<dbReference type="PROSITE" id="PS50006">
    <property type="entry name" value="FHA_DOMAIN"/>
    <property type="match status" value="1"/>
</dbReference>
<gene>
    <name evidence="2" type="ORF">LCGC14_0879720</name>
</gene>
<organism evidence="2">
    <name type="scientific">marine sediment metagenome</name>
    <dbReference type="NCBI Taxonomy" id="412755"/>
    <lineage>
        <taxon>unclassified sequences</taxon>
        <taxon>metagenomes</taxon>
        <taxon>ecological metagenomes</taxon>
    </lineage>
</organism>
<comment type="caution">
    <text evidence="2">The sequence shown here is derived from an EMBL/GenBank/DDBJ whole genome shotgun (WGS) entry which is preliminary data.</text>
</comment>
<dbReference type="Pfam" id="PF12401">
    <property type="entry name" value="FhaA_N"/>
    <property type="match status" value="1"/>
</dbReference>
<proteinExistence type="predicted"/>
<dbReference type="AlphaFoldDB" id="A0A0F9PMY7"/>